<dbReference type="SUPFAM" id="SSF52833">
    <property type="entry name" value="Thioredoxin-like"/>
    <property type="match status" value="1"/>
</dbReference>
<dbReference type="Proteomes" id="UP000006038">
    <property type="component" value="Chromosome 9"/>
</dbReference>
<sequence length="97" mass="10597">MAPWSEPWKLMRPVVETMARQLRSSASGEVCALSVDRFNTLGRLLRVEALPTFVLVKKRRAVGRVVGVNREELQASVNKHLAPASSAQSIVDIAAAT</sequence>
<reference evidence="2" key="1">
    <citation type="journal article" date="2013" name="Nat. Commun.">
        <title>Whole-genome sequencing of Oryza brachyantha reveals mechanisms underlying Oryza genome evolution.</title>
        <authorList>
            <person name="Chen J."/>
            <person name="Huang Q."/>
            <person name="Gao D."/>
            <person name="Wang J."/>
            <person name="Lang Y."/>
            <person name="Liu T."/>
            <person name="Li B."/>
            <person name="Bai Z."/>
            <person name="Luis Goicoechea J."/>
            <person name="Liang C."/>
            <person name="Chen C."/>
            <person name="Zhang W."/>
            <person name="Sun S."/>
            <person name="Liao Y."/>
            <person name="Zhang X."/>
            <person name="Yang L."/>
            <person name="Song C."/>
            <person name="Wang M."/>
            <person name="Shi J."/>
            <person name="Liu G."/>
            <person name="Liu J."/>
            <person name="Zhou H."/>
            <person name="Zhou W."/>
            <person name="Yu Q."/>
            <person name="An N."/>
            <person name="Chen Y."/>
            <person name="Cai Q."/>
            <person name="Wang B."/>
            <person name="Liu B."/>
            <person name="Min J."/>
            <person name="Huang Y."/>
            <person name="Wu H."/>
            <person name="Li Z."/>
            <person name="Zhang Y."/>
            <person name="Yin Y."/>
            <person name="Song W."/>
            <person name="Jiang J."/>
            <person name="Jackson S.A."/>
            <person name="Wing R.A."/>
            <person name="Wang J."/>
            <person name="Chen M."/>
        </authorList>
    </citation>
    <scope>NUCLEOTIDE SEQUENCE [LARGE SCALE GENOMIC DNA]</scope>
    <source>
        <strain evidence="2">cv. IRGC 101232</strain>
    </source>
</reference>
<keyword evidence="3" id="KW-1185">Reference proteome</keyword>
<protein>
    <recommendedName>
        <fullName evidence="1">Thioredoxin domain-containing protein</fullName>
    </recommendedName>
</protein>
<dbReference type="InterPro" id="IPR036249">
    <property type="entry name" value="Thioredoxin-like_sf"/>
</dbReference>
<evidence type="ECO:0000313" key="3">
    <source>
        <dbReference type="Proteomes" id="UP000006038"/>
    </source>
</evidence>
<dbReference type="EnsemblPlants" id="OB09G26100.1">
    <property type="protein sequence ID" value="OB09G26100.1"/>
    <property type="gene ID" value="OB09G26100"/>
</dbReference>
<dbReference type="AlphaFoldDB" id="J3N031"/>
<evidence type="ECO:0000259" key="1">
    <source>
        <dbReference type="Pfam" id="PF00085"/>
    </source>
</evidence>
<evidence type="ECO:0000313" key="2">
    <source>
        <dbReference type="EnsemblPlants" id="OB09G26100.1"/>
    </source>
</evidence>
<reference evidence="2" key="2">
    <citation type="submission" date="2013-04" db="UniProtKB">
        <authorList>
            <consortium name="EnsemblPlants"/>
        </authorList>
    </citation>
    <scope>IDENTIFICATION</scope>
</reference>
<dbReference type="InterPro" id="IPR013766">
    <property type="entry name" value="Thioredoxin_domain"/>
</dbReference>
<dbReference type="CDD" id="cd02947">
    <property type="entry name" value="TRX_family"/>
    <property type="match status" value="1"/>
</dbReference>
<dbReference type="eggNOG" id="KOG0907">
    <property type="taxonomic scope" value="Eukaryota"/>
</dbReference>
<name>J3N031_ORYBR</name>
<dbReference type="Gramene" id="OB09G26100.1">
    <property type="protein sequence ID" value="OB09G26100.1"/>
    <property type="gene ID" value="OB09G26100"/>
</dbReference>
<feature type="domain" description="Thioredoxin" evidence="1">
    <location>
        <begin position="2"/>
        <end position="78"/>
    </location>
</feature>
<accession>J3N031</accession>
<dbReference type="PANTHER" id="PTHR10438:SF387">
    <property type="entry name" value="OS09G0559600 PROTEIN"/>
    <property type="match status" value="1"/>
</dbReference>
<dbReference type="Pfam" id="PF00085">
    <property type="entry name" value="Thioredoxin"/>
    <property type="match status" value="1"/>
</dbReference>
<organism evidence="2">
    <name type="scientific">Oryza brachyantha</name>
    <name type="common">malo sina</name>
    <dbReference type="NCBI Taxonomy" id="4533"/>
    <lineage>
        <taxon>Eukaryota</taxon>
        <taxon>Viridiplantae</taxon>
        <taxon>Streptophyta</taxon>
        <taxon>Embryophyta</taxon>
        <taxon>Tracheophyta</taxon>
        <taxon>Spermatophyta</taxon>
        <taxon>Magnoliopsida</taxon>
        <taxon>Liliopsida</taxon>
        <taxon>Poales</taxon>
        <taxon>Poaceae</taxon>
        <taxon>BOP clade</taxon>
        <taxon>Oryzoideae</taxon>
        <taxon>Oryzeae</taxon>
        <taxon>Oryzinae</taxon>
        <taxon>Oryza</taxon>
    </lineage>
</organism>
<dbReference type="InterPro" id="IPR050620">
    <property type="entry name" value="Thioredoxin_H-type-like"/>
</dbReference>
<dbReference type="Gene3D" id="3.40.30.10">
    <property type="entry name" value="Glutaredoxin"/>
    <property type="match status" value="1"/>
</dbReference>
<dbReference type="STRING" id="4533.J3N031"/>
<dbReference type="HOGENOM" id="CLU_090389_14_2_1"/>
<proteinExistence type="predicted"/>
<dbReference type="OMA" id="KNIESWE"/>
<dbReference type="PANTHER" id="PTHR10438">
    <property type="entry name" value="THIOREDOXIN"/>
    <property type="match status" value="1"/>
</dbReference>